<evidence type="ECO:0000313" key="4">
    <source>
        <dbReference type="Proteomes" id="UP000006753"/>
    </source>
</evidence>
<dbReference type="Proteomes" id="UP000006753">
    <property type="component" value="Unassembled WGS sequence"/>
</dbReference>
<dbReference type="KEGG" id="mbe:MBM_05513"/>
<reference evidence="3 4" key="1">
    <citation type="journal article" date="2012" name="BMC Genomics">
        <title>Sequencing the genome of Marssonina brunnea reveals fungus-poplar co-evolution.</title>
        <authorList>
            <person name="Zhu S."/>
            <person name="Cao Y.-Z."/>
            <person name="Jiang C."/>
            <person name="Tan B.-Y."/>
            <person name="Wang Z."/>
            <person name="Feng S."/>
            <person name="Zhang L."/>
            <person name="Su X.-H."/>
            <person name="Brejova B."/>
            <person name="Vinar T."/>
            <person name="Xu M."/>
            <person name="Wang M.-X."/>
            <person name="Zhang S.-G."/>
            <person name="Huang M.-R."/>
            <person name="Wu R."/>
            <person name="Zhou Y."/>
        </authorList>
    </citation>
    <scope>NUCLEOTIDE SEQUENCE [LARGE SCALE GENOMIC DNA]</scope>
    <source>
        <strain evidence="3 4">MB_m1</strain>
    </source>
</reference>
<dbReference type="EMBL" id="JH921439">
    <property type="protein sequence ID" value="EKD16219.1"/>
    <property type="molecule type" value="Genomic_DNA"/>
</dbReference>
<dbReference type="Gene3D" id="3.30.710.10">
    <property type="entry name" value="Potassium Channel Kv1.1, Chain A"/>
    <property type="match status" value="1"/>
</dbReference>
<evidence type="ECO:0000259" key="2">
    <source>
        <dbReference type="PROSITE" id="PS50097"/>
    </source>
</evidence>
<evidence type="ECO:0000256" key="1">
    <source>
        <dbReference type="SAM" id="MobiDB-lite"/>
    </source>
</evidence>
<feature type="domain" description="BTB" evidence="2">
    <location>
        <begin position="39"/>
        <end position="108"/>
    </location>
</feature>
<dbReference type="PROSITE" id="PS50097">
    <property type="entry name" value="BTB"/>
    <property type="match status" value="1"/>
</dbReference>
<dbReference type="eggNOG" id="ENOG502SK2A">
    <property type="taxonomic scope" value="Eukaryota"/>
</dbReference>
<dbReference type="InParanoid" id="K1XU99"/>
<feature type="compositionally biased region" description="Polar residues" evidence="1">
    <location>
        <begin position="1"/>
        <end position="15"/>
    </location>
</feature>
<dbReference type="InterPro" id="IPR011333">
    <property type="entry name" value="SKP1/BTB/POZ_sf"/>
</dbReference>
<protein>
    <recommendedName>
        <fullName evidence="2">BTB domain-containing protein</fullName>
    </recommendedName>
</protein>
<dbReference type="Pfam" id="PF00651">
    <property type="entry name" value="BTB"/>
    <property type="match status" value="1"/>
</dbReference>
<sequence length="255" mass="29728">MSKITSSTASLMTNEHPSKIPDRTQKAFKDVGEMTASSNMVTIYVGPDRKCWTVHENLICDRTRFFRSAFRGGFAETTEKSIWLEDDDPEIFKLFVEWLYGSDLRCKEKDMRIPGHARDKNHPFDWYGLEAFGHKIASDEVVEVARDVSESCWLCDPFKRTVKVQEVQFVYEKCPDSSPFRENIEERTLEMYLDPNFGDFEHWARLITCNKTYAEAIGKSLKEHMSLELPFDEPCEIESCSIHLRNDEARKFMGY</sequence>
<dbReference type="OrthoDB" id="194443at2759"/>
<proteinExistence type="predicted"/>
<dbReference type="AlphaFoldDB" id="K1XU99"/>
<dbReference type="HOGENOM" id="CLU_1124757_0_0_1"/>
<dbReference type="PANTHER" id="PTHR47843">
    <property type="entry name" value="BTB DOMAIN-CONTAINING PROTEIN-RELATED"/>
    <property type="match status" value="1"/>
</dbReference>
<dbReference type="STRING" id="1072389.K1XU99"/>
<keyword evidence="4" id="KW-1185">Reference proteome</keyword>
<name>K1XU99_MARBU</name>
<dbReference type="RefSeq" id="XP_007293402.1">
    <property type="nucleotide sequence ID" value="XM_007293340.1"/>
</dbReference>
<dbReference type="InterPro" id="IPR000210">
    <property type="entry name" value="BTB/POZ_dom"/>
</dbReference>
<feature type="region of interest" description="Disordered" evidence="1">
    <location>
        <begin position="1"/>
        <end position="21"/>
    </location>
</feature>
<evidence type="ECO:0000313" key="3">
    <source>
        <dbReference type="EMBL" id="EKD16219.1"/>
    </source>
</evidence>
<dbReference type="GeneID" id="18761448"/>
<dbReference type="CDD" id="cd18186">
    <property type="entry name" value="BTB_POZ_ZBTB_KLHL-like"/>
    <property type="match status" value="1"/>
</dbReference>
<dbReference type="SUPFAM" id="SSF54695">
    <property type="entry name" value="POZ domain"/>
    <property type="match status" value="1"/>
</dbReference>
<accession>K1XU99</accession>
<gene>
    <name evidence="3" type="ORF">MBM_05513</name>
</gene>
<organism evidence="3 4">
    <name type="scientific">Marssonina brunnea f. sp. multigermtubi (strain MB_m1)</name>
    <name type="common">Marssonina leaf spot fungus</name>
    <dbReference type="NCBI Taxonomy" id="1072389"/>
    <lineage>
        <taxon>Eukaryota</taxon>
        <taxon>Fungi</taxon>
        <taxon>Dikarya</taxon>
        <taxon>Ascomycota</taxon>
        <taxon>Pezizomycotina</taxon>
        <taxon>Leotiomycetes</taxon>
        <taxon>Helotiales</taxon>
        <taxon>Drepanopezizaceae</taxon>
        <taxon>Drepanopeziza</taxon>
    </lineage>
</organism>